<evidence type="ECO:0000313" key="2">
    <source>
        <dbReference type="Proteomes" id="UP000709295"/>
    </source>
</evidence>
<reference evidence="1" key="1">
    <citation type="submission" date="2021-01" db="EMBL/GenBank/DDBJ databases">
        <title>Phytophthora aleatoria, a newly-described species from Pinus radiata is distinct from Phytophthora cactorum isolates based on comparative genomics.</title>
        <authorList>
            <person name="Mcdougal R."/>
            <person name="Panda P."/>
            <person name="Williams N."/>
            <person name="Studholme D.J."/>
        </authorList>
    </citation>
    <scope>NUCLEOTIDE SEQUENCE</scope>
    <source>
        <strain evidence="1">NZFS 4037</strain>
    </source>
</reference>
<keyword evidence="2" id="KW-1185">Reference proteome</keyword>
<organism evidence="1 2">
    <name type="scientific">Phytophthora aleatoria</name>
    <dbReference type="NCBI Taxonomy" id="2496075"/>
    <lineage>
        <taxon>Eukaryota</taxon>
        <taxon>Sar</taxon>
        <taxon>Stramenopiles</taxon>
        <taxon>Oomycota</taxon>
        <taxon>Peronosporomycetes</taxon>
        <taxon>Peronosporales</taxon>
        <taxon>Peronosporaceae</taxon>
        <taxon>Phytophthora</taxon>
    </lineage>
</organism>
<dbReference type="Proteomes" id="UP000709295">
    <property type="component" value="Unassembled WGS sequence"/>
</dbReference>
<evidence type="ECO:0000313" key="1">
    <source>
        <dbReference type="EMBL" id="KAG6950931.1"/>
    </source>
</evidence>
<name>A0A8J5ILL0_9STRA</name>
<sequence>MYESLEKGMIPLRQVIDKANTRPSSPIGNHPVEYVRLRREEQTNMVVLSHADKYERAQALFEPVIENLSGGVLRANEQGEERTYR</sequence>
<protein>
    <submittedName>
        <fullName evidence="1">Uncharacterized protein</fullName>
    </submittedName>
</protein>
<accession>A0A8J5ILL0</accession>
<proteinExistence type="predicted"/>
<dbReference type="EMBL" id="JAENGY010001252">
    <property type="protein sequence ID" value="KAG6950931.1"/>
    <property type="molecule type" value="Genomic_DNA"/>
</dbReference>
<gene>
    <name evidence="1" type="ORF">JG688_00013947</name>
</gene>
<comment type="caution">
    <text evidence="1">The sequence shown here is derived from an EMBL/GenBank/DDBJ whole genome shotgun (WGS) entry which is preliminary data.</text>
</comment>
<dbReference type="AlphaFoldDB" id="A0A8J5ILL0"/>